<feature type="domain" description="CBS" evidence="22">
    <location>
        <begin position="150"/>
        <end position="212"/>
    </location>
</feature>
<keyword evidence="24" id="KW-1185">Reference proteome</keyword>
<name>A0A4P9XD30_9FUNG</name>
<keyword evidence="7 14" id="KW-0658">Purine biosynthesis</keyword>
<dbReference type="PROSITE" id="PS51371">
    <property type="entry name" value="CBS"/>
    <property type="match status" value="2"/>
</dbReference>
<dbReference type="Pfam" id="PF00478">
    <property type="entry name" value="IMPDH"/>
    <property type="match status" value="1"/>
</dbReference>
<feature type="binding site" evidence="14">
    <location>
        <begin position="447"/>
        <end position="451"/>
    </location>
    <ligand>
        <name>IMP</name>
        <dbReference type="ChEBI" id="CHEBI:58053"/>
    </ligand>
</feature>
<evidence type="ECO:0000256" key="21">
    <source>
        <dbReference type="SAM" id="MobiDB-lite"/>
    </source>
</evidence>
<feature type="active site" description="Proton acceptor" evidence="14 15">
    <location>
        <position position="465"/>
    </location>
</feature>
<dbReference type="SMART" id="SM01240">
    <property type="entry name" value="IMPDH"/>
    <property type="match status" value="1"/>
</dbReference>
<dbReference type="SUPFAM" id="SSF51412">
    <property type="entry name" value="Inosine monophosphate dehydrogenase (IMPDH)"/>
    <property type="match status" value="1"/>
</dbReference>
<feature type="binding site" description="in other chain" evidence="14 17">
    <location>
        <position position="362"/>
    </location>
    <ligand>
        <name>K(+)</name>
        <dbReference type="ChEBI" id="CHEBI:29103"/>
        <note>ligand shared between two tetrameric partners</note>
    </ligand>
</feature>
<feature type="domain" description="CBS" evidence="22">
    <location>
        <begin position="216"/>
        <end position="272"/>
    </location>
</feature>
<dbReference type="CDD" id="cd04601">
    <property type="entry name" value="CBS_pair_IMPDH"/>
    <property type="match status" value="1"/>
</dbReference>
<dbReference type="PIRSF" id="PIRSF000130">
    <property type="entry name" value="IMPDH"/>
    <property type="match status" value="1"/>
</dbReference>
<evidence type="ECO:0000256" key="15">
    <source>
        <dbReference type="PIRSR" id="PIRSR000130-1"/>
    </source>
</evidence>
<proteinExistence type="inferred from homology"/>
<feature type="active site" description="Thioimidate intermediate" evidence="14 15">
    <location>
        <position position="367"/>
    </location>
</feature>
<evidence type="ECO:0000256" key="20">
    <source>
        <dbReference type="RuleBase" id="RU003928"/>
    </source>
</evidence>
<evidence type="ECO:0000256" key="19">
    <source>
        <dbReference type="RuleBase" id="RU003927"/>
    </source>
</evidence>
<keyword evidence="4 14" id="KW-0963">Cytoplasm</keyword>
<dbReference type="EC" id="1.1.1.205" evidence="14 20"/>
<evidence type="ECO:0000256" key="18">
    <source>
        <dbReference type="PROSITE-ProRule" id="PRU00703"/>
    </source>
</evidence>
<dbReference type="PANTHER" id="PTHR11911:SF111">
    <property type="entry name" value="INOSINE-5'-MONOPHOSPHATE DEHYDROGENASE"/>
    <property type="match status" value="1"/>
</dbReference>
<dbReference type="InterPro" id="IPR046342">
    <property type="entry name" value="CBS_dom_sf"/>
</dbReference>
<dbReference type="PANTHER" id="PTHR11911">
    <property type="entry name" value="INOSINE-5-MONOPHOSPHATE DEHYDROGENASE RELATED"/>
    <property type="match status" value="1"/>
</dbReference>
<comment type="subcellular location">
    <subcellularLocation>
        <location evidence="2 14">Cytoplasm</location>
    </subcellularLocation>
</comment>
<evidence type="ECO:0000256" key="8">
    <source>
        <dbReference type="ARBA" id="ARBA00022958"/>
    </source>
</evidence>
<comment type="similarity">
    <text evidence="3 14 19">Belongs to the IMPDH/GMPR family.</text>
</comment>
<evidence type="ECO:0000256" key="14">
    <source>
        <dbReference type="HAMAP-Rule" id="MF_03156"/>
    </source>
</evidence>
<dbReference type="CDD" id="cd00381">
    <property type="entry name" value="IMPDH"/>
    <property type="match status" value="1"/>
</dbReference>
<dbReference type="EMBL" id="ML014124">
    <property type="protein sequence ID" value="RKP03377.1"/>
    <property type="molecule type" value="Genomic_DNA"/>
</dbReference>
<dbReference type="SMART" id="SM00116">
    <property type="entry name" value="CBS"/>
    <property type="match status" value="2"/>
</dbReference>
<evidence type="ECO:0000256" key="10">
    <source>
        <dbReference type="ARBA" id="ARBA00023027"/>
    </source>
</evidence>
<dbReference type="GO" id="GO:0003938">
    <property type="term" value="F:IMP dehydrogenase activity"/>
    <property type="evidence" value="ECO:0007669"/>
    <property type="project" value="UniProtKB-UniRule"/>
</dbReference>
<keyword evidence="9 14" id="KW-0560">Oxidoreductase</keyword>
<keyword evidence="8 14" id="KW-0630">Potassium</keyword>
<dbReference type="FunFam" id="3.20.20.70:FF:000007">
    <property type="entry name" value="Chromosome 19 SCAF14664, whole genome shotgun sequence"/>
    <property type="match status" value="1"/>
</dbReference>
<evidence type="ECO:0000256" key="5">
    <source>
        <dbReference type="ARBA" id="ARBA00022723"/>
    </source>
</evidence>
<feature type="binding site" evidence="14">
    <location>
        <begin position="400"/>
        <end position="402"/>
    </location>
    <ligand>
        <name>IMP</name>
        <dbReference type="ChEBI" id="CHEBI:58053"/>
    </ligand>
</feature>
<dbReference type="AlphaFoldDB" id="A0A4P9XD30"/>
<evidence type="ECO:0000256" key="12">
    <source>
        <dbReference type="ARBA" id="ARBA00048028"/>
    </source>
</evidence>
<evidence type="ECO:0000256" key="3">
    <source>
        <dbReference type="ARBA" id="ARBA00005502"/>
    </source>
</evidence>
<keyword evidence="5 14" id="KW-0479">Metal-binding</keyword>
<evidence type="ECO:0000256" key="2">
    <source>
        <dbReference type="ARBA" id="ARBA00004496"/>
    </source>
</evidence>
<evidence type="ECO:0000256" key="7">
    <source>
        <dbReference type="ARBA" id="ARBA00022755"/>
    </source>
</evidence>
<evidence type="ECO:0000256" key="17">
    <source>
        <dbReference type="PIRSR" id="PIRSR000130-4"/>
    </source>
</evidence>
<feature type="binding site" evidence="14">
    <location>
        <position position="477"/>
    </location>
    <ligand>
        <name>IMP</name>
        <dbReference type="ChEBI" id="CHEBI:58053"/>
    </ligand>
</feature>
<dbReference type="Pfam" id="PF00571">
    <property type="entry name" value="CBS"/>
    <property type="match status" value="1"/>
</dbReference>
<evidence type="ECO:0000256" key="4">
    <source>
        <dbReference type="ARBA" id="ARBA00022490"/>
    </source>
</evidence>
<feature type="binding site" description="in other chain" evidence="14 17">
    <location>
        <position position="364"/>
    </location>
    <ligand>
        <name>K(+)</name>
        <dbReference type="ChEBI" id="CHEBI:29103"/>
        <note>ligand shared between two tetrameric partners</note>
    </ligand>
</feature>
<dbReference type="InterPro" id="IPR015875">
    <property type="entry name" value="IMP_DH/GMP_Rdtase_CS"/>
</dbReference>
<feature type="binding site" evidence="14">
    <location>
        <begin position="423"/>
        <end position="424"/>
    </location>
    <ligand>
        <name>IMP</name>
        <dbReference type="ChEBI" id="CHEBI:58053"/>
    </ligand>
</feature>
<dbReference type="NCBIfam" id="TIGR01302">
    <property type="entry name" value="IMP_dehydrog"/>
    <property type="match status" value="1"/>
</dbReference>
<feature type="binding site" description="in other chain" evidence="14 17">
    <location>
        <position position="367"/>
    </location>
    <ligand>
        <name>K(+)</name>
        <dbReference type="ChEBI" id="CHEBI:29103"/>
        <note>ligand shared between two tetrameric partners</note>
    </ligand>
</feature>
<evidence type="ECO:0000256" key="6">
    <source>
        <dbReference type="ARBA" id="ARBA00022749"/>
    </source>
</evidence>
<dbReference type="InterPro" id="IPR000644">
    <property type="entry name" value="CBS_dom"/>
</dbReference>
<evidence type="ECO:0000256" key="11">
    <source>
        <dbReference type="ARBA" id="ARBA00023122"/>
    </source>
</evidence>
<comment type="cofactor">
    <cofactor evidence="1 14">
        <name>K(+)</name>
        <dbReference type="ChEBI" id="CHEBI:29103"/>
    </cofactor>
</comment>
<gene>
    <name evidence="23" type="ORF">CXG81DRAFT_9643</name>
</gene>
<dbReference type="GO" id="GO:0046872">
    <property type="term" value="F:metal ion binding"/>
    <property type="evidence" value="ECO:0007669"/>
    <property type="project" value="UniProtKB-UniRule"/>
</dbReference>
<accession>A0A4P9XD30</accession>
<evidence type="ECO:0000256" key="16">
    <source>
        <dbReference type="PIRSR" id="PIRSR000130-3"/>
    </source>
</evidence>
<dbReference type="PROSITE" id="PS00487">
    <property type="entry name" value="IMP_DH_GMP_RED"/>
    <property type="match status" value="1"/>
</dbReference>
<dbReference type="InterPro" id="IPR001093">
    <property type="entry name" value="IMP_DH_GMPRt"/>
</dbReference>
<dbReference type="GO" id="GO:0000166">
    <property type="term" value="F:nucleotide binding"/>
    <property type="evidence" value="ECO:0007669"/>
    <property type="project" value="UniProtKB-UniRule"/>
</dbReference>
<protein>
    <recommendedName>
        <fullName evidence="14 20">Inosine-5'-monophosphate dehydrogenase</fullName>
        <shortName evidence="14">IMP dehydrogenase</shortName>
        <shortName evidence="14">IMPD</shortName>
        <shortName evidence="14">IMPDH</shortName>
        <ecNumber evidence="14 20">1.1.1.205</ecNumber>
    </recommendedName>
</protein>
<evidence type="ECO:0000313" key="23">
    <source>
        <dbReference type="EMBL" id="RKP03377.1"/>
    </source>
</evidence>
<comment type="pathway">
    <text evidence="14 20">Purine metabolism; XMP biosynthesis via de novo pathway; XMP from IMP: step 1/1.</text>
</comment>
<feature type="binding site" evidence="14 16">
    <location>
        <begin position="310"/>
        <end position="312"/>
    </location>
    <ligand>
        <name>NAD(+)</name>
        <dbReference type="ChEBI" id="CHEBI:57540"/>
    </ligand>
</feature>
<dbReference type="Gene3D" id="3.20.20.70">
    <property type="entry name" value="Aldolase class I"/>
    <property type="match status" value="1"/>
</dbReference>
<dbReference type="OrthoDB" id="416622at2759"/>
<feature type="binding site" evidence="14">
    <location>
        <position position="532"/>
    </location>
    <ligand>
        <name>K(+)</name>
        <dbReference type="ChEBI" id="CHEBI:29103"/>
        <note>ligand shared between two tetrameric partners</note>
    </ligand>
</feature>
<comment type="catalytic activity">
    <reaction evidence="12 14 20">
        <text>IMP + NAD(+) + H2O = XMP + NADH + H(+)</text>
        <dbReference type="Rhea" id="RHEA:11708"/>
        <dbReference type="ChEBI" id="CHEBI:15377"/>
        <dbReference type="ChEBI" id="CHEBI:15378"/>
        <dbReference type="ChEBI" id="CHEBI:57464"/>
        <dbReference type="ChEBI" id="CHEBI:57540"/>
        <dbReference type="ChEBI" id="CHEBI:57945"/>
        <dbReference type="ChEBI" id="CHEBI:58053"/>
        <dbReference type="EC" id="1.1.1.205"/>
    </reaction>
</comment>
<dbReference type="STRING" id="1555241.A0A4P9XD30"/>
<dbReference type="GO" id="GO:0005737">
    <property type="term" value="C:cytoplasm"/>
    <property type="evidence" value="ECO:0007669"/>
    <property type="project" value="UniProtKB-SubCell"/>
</dbReference>
<comment type="caution">
    <text evidence="14">Lacks conserved residue(s) required for the propagation of feature annotation.</text>
</comment>
<keyword evidence="11 18" id="KW-0129">CBS domain</keyword>
<evidence type="ECO:0000256" key="9">
    <source>
        <dbReference type="ARBA" id="ARBA00023002"/>
    </source>
</evidence>
<comment type="activity regulation">
    <text evidence="14">Mycophenolic acid (MPA) is a non-competitive inhibitor that prevents formation of the closed enzyme conformation by binding to the same site as the amobile flap. In contrast, mizoribine monophosphate (MZP) is a competitive inhibitor that induces the closed conformation. MPA is a potent inhibitor of mammalian IMPDHs but a poor inhibitor of the bacterial enzymes. MZP is a more potent inhibitor of bacterial IMPDH.</text>
</comment>
<reference evidence="24" key="1">
    <citation type="journal article" date="2018" name="Nat. Microbiol.">
        <title>Leveraging single-cell genomics to expand the fungal tree of life.</title>
        <authorList>
            <person name="Ahrendt S.R."/>
            <person name="Quandt C.A."/>
            <person name="Ciobanu D."/>
            <person name="Clum A."/>
            <person name="Salamov A."/>
            <person name="Andreopoulos B."/>
            <person name="Cheng J.F."/>
            <person name="Woyke T."/>
            <person name="Pelin A."/>
            <person name="Henrissat B."/>
            <person name="Reynolds N.K."/>
            <person name="Benny G.L."/>
            <person name="Smith M.E."/>
            <person name="James T.Y."/>
            <person name="Grigoriev I.V."/>
        </authorList>
    </citation>
    <scope>NUCLEOTIDE SEQUENCE [LARGE SCALE GENOMIC DNA]</scope>
    <source>
        <strain evidence="24">ATCC 52028</strain>
    </source>
</reference>
<feature type="region of interest" description="Disordered" evidence="21">
    <location>
        <begin position="1"/>
        <end position="26"/>
    </location>
</feature>
<comment type="subunit">
    <text evidence="13">Homotetramer. Seems to be able to form heterotetramers composed from more than 1 of the 3 IMPDH gene products (IMD2-4).</text>
</comment>
<evidence type="ECO:0000256" key="1">
    <source>
        <dbReference type="ARBA" id="ARBA00001958"/>
    </source>
</evidence>
<keyword evidence="10 14" id="KW-0520">NAD</keyword>
<keyword evidence="6 14" id="KW-0332">GMP biosynthesis</keyword>
<evidence type="ECO:0000256" key="13">
    <source>
        <dbReference type="ARBA" id="ARBA00062187"/>
    </source>
</evidence>
<dbReference type="SUPFAM" id="SSF54631">
    <property type="entry name" value="CBS-domain pair"/>
    <property type="match status" value="1"/>
</dbReference>
<dbReference type="GO" id="GO:0006177">
    <property type="term" value="P:GMP biosynthetic process"/>
    <property type="evidence" value="ECO:0007669"/>
    <property type="project" value="UniProtKB-UniRule"/>
</dbReference>
<evidence type="ECO:0000313" key="24">
    <source>
        <dbReference type="Proteomes" id="UP000274922"/>
    </source>
</evidence>
<dbReference type="InterPro" id="IPR013785">
    <property type="entry name" value="Aldolase_TIM"/>
</dbReference>
<dbReference type="InterPro" id="IPR005990">
    <property type="entry name" value="IMP_DH"/>
</dbReference>
<dbReference type="Proteomes" id="UP000274922">
    <property type="component" value="Unassembled WGS sequence"/>
</dbReference>
<dbReference type="GO" id="GO:0006183">
    <property type="term" value="P:GTP biosynthetic process"/>
    <property type="evidence" value="ECO:0007669"/>
    <property type="project" value="TreeGrafter"/>
</dbReference>
<dbReference type="UniPathway" id="UPA00601">
    <property type="reaction ID" value="UER00295"/>
</dbReference>
<sequence>MSAAASPETKRAKVQDSASANLPSNAGVLSEPAPEFTAAQKVLLSQPVSDGLTRSQLMDPQLVGGLTYNDFLILPGYIDFGAGSVSLQTQITKRHKIRTPFISSPMDTVTEESMAIHMALNGGLGVIHHNCSPQEQAAMVRQVKKFENGFILDPKVLSPTHTIKDVYEVKEQYGFCGIPITQDGRLFSKLLGIVTSRDIDFLHANQDINTPLAEVMSKDLIVAPLGVSLVEAQSILKDSRKGKLPIVDKEGNLVALLSRSDLIKKRDYPLASTTPGTRQLLCAAAVSTHLEDRERLKLLVDAGLDIVVLDSSQGASKFQIEMLQFIKETYPKLDVIAGNVVTKEQARLLIAAGADALRVGMGSGSICITQEVMACGRPQATAVWSVAAFASKFGVPVIADGGISNIGHIVKAMAMGASAVMMGSLLAGTHESPGEYFYHEGKRLKKYRGMGSLDAMETGDAAGKRYFSEKDTTKVAQGVVGAVVDKGSVKKFLSYLTIGVQHSLQDIGSPSAAQFHADVANDKVRFEKRSASAQLEGGVHSLHSFEKRLFA</sequence>
<feature type="binding site" evidence="14">
    <location>
        <position position="365"/>
    </location>
    <ligand>
        <name>IMP</name>
        <dbReference type="ChEBI" id="CHEBI:58053"/>
    </ligand>
</feature>
<evidence type="ECO:0000259" key="22">
    <source>
        <dbReference type="PROSITE" id="PS51371"/>
    </source>
</evidence>
<comment type="function">
    <text evidence="14">Catalyzes the conversion of inosine 5'-phosphate (IMP) to xanthosine 5'-phosphate (XMP), the first committed and rate-limiting step in the de novo synthesis of guanine nucleotides, and therefore plays an important role in the regulation of cell growth.</text>
</comment>
<organism evidence="23 24">
    <name type="scientific">Caulochytrium protostelioides</name>
    <dbReference type="NCBI Taxonomy" id="1555241"/>
    <lineage>
        <taxon>Eukaryota</taxon>
        <taxon>Fungi</taxon>
        <taxon>Fungi incertae sedis</taxon>
        <taxon>Chytridiomycota</taxon>
        <taxon>Chytridiomycota incertae sedis</taxon>
        <taxon>Chytridiomycetes</taxon>
        <taxon>Caulochytriales</taxon>
        <taxon>Caulochytriaceae</taxon>
        <taxon>Caulochytrium</taxon>
    </lineage>
</organism>
<dbReference type="HAMAP" id="MF_01964">
    <property type="entry name" value="IMPDH"/>
    <property type="match status" value="1"/>
</dbReference>
<feature type="binding site" evidence="14 16">
    <location>
        <begin position="360"/>
        <end position="362"/>
    </location>
    <ligand>
        <name>NAD(+)</name>
        <dbReference type="ChEBI" id="CHEBI:57540"/>
    </ligand>
</feature>